<evidence type="ECO:0000256" key="1">
    <source>
        <dbReference type="SAM" id="MobiDB-lite"/>
    </source>
</evidence>
<feature type="compositionally biased region" description="Polar residues" evidence="1">
    <location>
        <begin position="593"/>
        <end position="603"/>
    </location>
</feature>
<dbReference type="SUPFAM" id="SSF52540">
    <property type="entry name" value="P-loop containing nucleoside triphosphate hydrolases"/>
    <property type="match status" value="1"/>
</dbReference>
<comment type="caution">
    <text evidence="2">The sequence shown here is derived from an EMBL/GenBank/DDBJ whole genome shotgun (WGS) entry which is preliminary data.</text>
</comment>
<dbReference type="Proteomes" id="UP001176429">
    <property type="component" value="Unassembled WGS sequence"/>
</dbReference>
<dbReference type="InterPro" id="IPR056955">
    <property type="entry name" value="ORC-CDC6-like"/>
</dbReference>
<dbReference type="EMBL" id="JAUQSY010000019">
    <property type="protein sequence ID" value="MDO7877356.1"/>
    <property type="molecule type" value="Genomic_DNA"/>
</dbReference>
<name>A0ABT9BGF8_9BACT</name>
<reference evidence="2" key="1">
    <citation type="submission" date="2023-07" db="EMBL/GenBank/DDBJ databases">
        <authorList>
            <person name="Kim M.K."/>
        </authorList>
    </citation>
    <scope>NUCLEOTIDE SEQUENCE</scope>
    <source>
        <strain evidence="2">ASUV-10-1</strain>
    </source>
</reference>
<keyword evidence="3" id="KW-1185">Reference proteome</keyword>
<proteinExistence type="predicted"/>
<organism evidence="2 3">
    <name type="scientific">Hymenobacter aranciens</name>
    <dbReference type="NCBI Taxonomy" id="3063996"/>
    <lineage>
        <taxon>Bacteria</taxon>
        <taxon>Pseudomonadati</taxon>
        <taxon>Bacteroidota</taxon>
        <taxon>Cytophagia</taxon>
        <taxon>Cytophagales</taxon>
        <taxon>Hymenobacteraceae</taxon>
        <taxon>Hymenobacter</taxon>
    </lineage>
</organism>
<dbReference type="Pfam" id="PF24389">
    <property type="entry name" value="ORC-CDC6-like"/>
    <property type="match status" value="2"/>
</dbReference>
<sequence length="603" mass="68450">MNPFAVQTPEDISAQEAFDLFVDVFTDFNQVRLPGHTFLHGPRGSGKSMMFRFMLPDCQMLNLKQPLPQHNYFSVYIPVKKTGLNLIDLGRIDQHAKYLLNEHLLVSYISGKVFSFLVELSKKHSIFNEHKGAIARYIKKFFNRVISSGYTGPMPVVTEGADAPEMFAIMADICDGLYLDVLQYVRKLIFISNSFPPYSGSICGYLDFLYPLLCELRALEFMPKAPIFLLIDDADNLNISQTTILNTWVSYRTTADVSLKISTQLNYVNFKTISGIPIESPHDYNEVNTETIYTSSKDKYKERVSAIVKKRLENAGINKTAEEFFPVDKVQEAKIKEFADRIISGEIVTPNGRDTDKAYRYAASEYIKSLRGMSKSGMTYRYAGFKSIVNISSGVIRHFLELASRMYSEKLADAKATDYTVIEPSIQNRVVRNYSEEIILNDFNKKIEEINQEEEGVELNLTKNAKLRNLIYSMGGAFQAVLLSDGSQRRIFSIALSDTPDKEVNEILKLGVRYGFFQEATIGNKEGTGRTKRYVLNRRLAPAFSLLPTSFAGYLFITNKDLKTAIANPKYFVSQFKKKKSWIDSPEPVKKPQQGNLFSTDDE</sequence>
<evidence type="ECO:0000313" key="2">
    <source>
        <dbReference type="EMBL" id="MDO7877356.1"/>
    </source>
</evidence>
<feature type="region of interest" description="Disordered" evidence="1">
    <location>
        <begin position="581"/>
        <end position="603"/>
    </location>
</feature>
<gene>
    <name evidence="2" type="ORF">Q5H93_21605</name>
</gene>
<protein>
    <submittedName>
        <fullName evidence="2">Uncharacterized protein</fullName>
    </submittedName>
</protein>
<accession>A0ABT9BGF8</accession>
<evidence type="ECO:0000313" key="3">
    <source>
        <dbReference type="Proteomes" id="UP001176429"/>
    </source>
</evidence>
<dbReference type="InterPro" id="IPR027417">
    <property type="entry name" value="P-loop_NTPase"/>
</dbReference>